<keyword evidence="6 12" id="KW-0808">Transferase</keyword>
<keyword evidence="9 12" id="KW-0460">Magnesium</keyword>
<evidence type="ECO:0000256" key="3">
    <source>
        <dbReference type="ARBA" id="ARBA00011955"/>
    </source>
</evidence>
<keyword evidence="5 12" id="KW-0285">Flavoprotein</keyword>
<dbReference type="Proteomes" id="UP000643403">
    <property type="component" value="Unassembled WGS sequence"/>
</dbReference>
<proteinExistence type="inferred from homology"/>
<dbReference type="SUPFAM" id="SSF143631">
    <property type="entry name" value="ApbE-like"/>
    <property type="match status" value="1"/>
</dbReference>
<evidence type="ECO:0000256" key="8">
    <source>
        <dbReference type="ARBA" id="ARBA00022827"/>
    </source>
</evidence>
<sequence>MGQDVHAAVDRRVVHALGGTSMGTTWSVKCAAAAGVDLRPLHAGIQARLDEVVSQMSNWAPDSVLSRFNAAPAGSWHALPAEFATVLECALRIARLTDGAFDPTIGALVDAWGFGPSGAKVTRPDDGALAELRRVAGWERLLLERGGRALQPGGLSLDLCAVAKGFAVDHVADYLRGIAIGAALVEVGGELFGYGRKPDGSPWRVVVEAWSGDEDDDVPARILALDGLAVATSGDRWHGVRHDGRRHCHTLDPREGVALHDAPTAVTVVAGTAMEADAWATALTVLGEERGFELACAQDLAVRFVGPRSTGSRERMTPRFEALLAA</sequence>
<evidence type="ECO:0000313" key="13">
    <source>
        <dbReference type="EMBL" id="GGZ54023.1"/>
    </source>
</evidence>
<reference evidence="14" key="1">
    <citation type="journal article" date="2019" name="Int. J. Syst. Evol. Microbiol.">
        <title>The Global Catalogue of Microorganisms (GCM) 10K type strain sequencing project: providing services to taxonomists for standard genome sequencing and annotation.</title>
        <authorList>
            <consortium name="The Broad Institute Genomics Platform"/>
            <consortium name="The Broad Institute Genome Sequencing Center for Infectious Disease"/>
            <person name="Wu L."/>
            <person name="Ma J."/>
        </authorList>
    </citation>
    <scope>NUCLEOTIDE SEQUENCE [LARGE SCALE GENOMIC DNA]</scope>
    <source>
        <strain evidence="14">KCTC 22558</strain>
    </source>
</reference>
<keyword evidence="8 12" id="KW-0274">FAD</keyword>
<comment type="similarity">
    <text evidence="2 12">Belongs to the ApbE family.</text>
</comment>
<gene>
    <name evidence="13" type="primary">apbE</name>
    <name evidence="13" type="ORF">GCM10008101_03980</name>
</gene>
<evidence type="ECO:0000256" key="9">
    <source>
        <dbReference type="ARBA" id="ARBA00022842"/>
    </source>
</evidence>
<dbReference type="PANTHER" id="PTHR30040:SF2">
    <property type="entry name" value="FAD:PROTEIN FMN TRANSFERASE"/>
    <property type="match status" value="1"/>
</dbReference>
<evidence type="ECO:0000256" key="4">
    <source>
        <dbReference type="ARBA" id="ARBA00016337"/>
    </source>
</evidence>
<dbReference type="EC" id="2.7.1.180" evidence="3 12"/>
<evidence type="ECO:0000256" key="5">
    <source>
        <dbReference type="ARBA" id="ARBA00022630"/>
    </source>
</evidence>
<dbReference type="Pfam" id="PF02424">
    <property type="entry name" value="ApbE"/>
    <property type="match status" value="1"/>
</dbReference>
<keyword evidence="14" id="KW-1185">Reference proteome</keyword>
<accession>A0ABQ3BQF7</accession>
<comment type="cofactor">
    <cofactor evidence="1">
        <name>Mg(2+)</name>
        <dbReference type="ChEBI" id="CHEBI:18420"/>
    </cofactor>
</comment>
<dbReference type="GO" id="GO:0016740">
    <property type="term" value="F:transferase activity"/>
    <property type="evidence" value="ECO:0007669"/>
    <property type="project" value="UniProtKB-KW"/>
</dbReference>
<evidence type="ECO:0000313" key="14">
    <source>
        <dbReference type="Proteomes" id="UP000643403"/>
    </source>
</evidence>
<dbReference type="PIRSF" id="PIRSF006268">
    <property type="entry name" value="ApbE"/>
    <property type="match status" value="1"/>
</dbReference>
<organism evidence="13 14">
    <name type="scientific">Cognatilysobacter xinjiangensis</name>
    <dbReference type="NCBI Taxonomy" id="546892"/>
    <lineage>
        <taxon>Bacteria</taxon>
        <taxon>Pseudomonadati</taxon>
        <taxon>Pseudomonadota</taxon>
        <taxon>Gammaproteobacteria</taxon>
        <taxon>Lysobacterales</taxon>
        <taxon>Lysobacteraceae</taxon>
        <taxon>Cognatilysobacter</taxon>
    </lineage>
</organism>
<dbReference type="Gene3D" id="3.10.520.10">
    <property type="entry name" value="ApbE-like domains"/>
    <property type="match status" value="1"/>
</dbReference>
<evidence type="ECO:0000256" key="7">
    <source>
        <dbReference type="ARBA" id="ARBA00022723"/>
    </source>
</evidence>
<evidence type="ECO:0000256" key="12">
    <source>
        <dbReference type="PIRNR" id="PIRNR006268"/>
    </source>
</evidence>
<protein>
    <recommendedName>
        <fullName evidence="4 12">FAD:protein FMN transferase</fullName>
        <ecNumber evidence="3 12">2.7.1.180</ecNumber>
    </recommendedName>
    <alternativeName>
        <fullName evidence="10 12">Flavin transferase</fullName>
    </alternativeName>
</protein>
<dbReference type="EMBL" id="BMXY01000001">
    <property type="protein sequence ID" value="GGZ54023.1"/>
    <property type="molecule type" value="Genomic_DNA"/>
</dbReference>
<evidence type="ECO:0000256" key="1">
    <source>
        <dbReference type="ARBA" id="ARBA00001946"/>
    </source>
</evidence>
<comment type="caution">
    <text evidence="13">The sequence shown here is derived from an EMBL/GenBank/DDBJ whole genome shotgun (WGS) entry which is preliminary data.</text>
</comment>
<name>A0ABQ3BQF7_9GAMM</name>
<evidence type="ECO:0000256" key="2">
    <source>
        <dbReference type="ARBA" id="ARBA00008282"/>
    </source>
</evidence>
<evidence type="ECO:0000256" key="6">
    <source>
        <dbReference type="ARBA" id="ARBA00022679"/>
    </source>
</evidence>
<keyword evidence="7 12" id="KW-0479">Metal-binding</keyword>
<evidence type="ECO:0000256" key="10">
    <source>
        <dbReference type="ARBA" id="ARBA00031306"/>
    </source>
</evidence>
<comment type="catalytic activity">
    <reaction evidence="11 12">
        <text>L-threonyl-[protein] + FAD = FMN-L-threonyl-[protein] + AMP + H(+)</text>
        <dbReference type="Rhea" id="RHEA:36847"/>
        <dbReference type="Rhea" id="RHEA-COMP:11060"/>
        <dbReference type="Rhea" id="RHEA-COMP:11061"/>
        <dbReference type="ChEBI" id="CHEBI:15378"/>
        <dbReference type="ChEBI" id="CHEBI:30013"/>
        <dbReference type="ChEBI" id="CHEBI:57692"/>
        <dbReference type="ChEBI" id="CHEBI:74257"/>
        <dbReference type="ChEBI" id="CHEBI:456215"/>
        <dbReference type="EC" id="2.7.1.180"/>
    </reaction>
</comment>
<dbReference type="PANTHER" id="PTHR30040">
    <property type="entry name" value="THIAMINE BIOSYNTHESIS LIPOPROTEIN APBE"/>
    <property type="match status" value="1"/>
</dbReference>
<evidence type="ECO:0000256" key="11">
    <source>
        <dbReference type="ARBA" id="ARBA00048540"/>
    </source>
</evidence>
<dbReference type="InterPro" id="IPR024932">
    <property type="entry name" value="ApbE"/>
</dbReference>
<dbReference type="InterPro" id="IPR003374">
    <property type="entry name" value="ApbE-like_sf"/>
</dbReference>